<protein>
    <submittedName>
        <fullName evidence="3">Tripartite tricarboxylate transporter TctB family protein</fullName>
    </submittedName>
</protein>
<feature type="transmembrane region" description="Helical" evidence="1">
    <location>
        <begin position="123"/>
        <end position="147"/>
    </location>
</feature>
<feature type="transmembrane region" description="Helical" evidence="1">
    <location>
        <begin position="73"/>
        <end position="93"/>
    </location>
</feature>
<proteinExistence type="predicted"/>
<name>A0ABT4LH14_9PROT</name>
<sequence length="160" mass="17532">MTLSKEKLGALCFFVLAIAYGLQAQQIKLLPGDQFEAFTARTMPYALAWLTGLVSFLVLILPQKGSGETFSKVFKGLNWAPTIVMMILMILYGLALTPLGFLLSTVLFLVAGIYTLGEKRWKIILLTAVPSAVGFWFILVKLLNVYLAPGEIFLALNIGA</sequence>
<evidence type="ECO:0000259" key="2">
    <source>
        <dbReference type="Pfam" id="PF07331"/>
    </source>
</evidence>
<dbReference type="EMBL" id="JAPWGY010000002">
    <property type="protein sequence ID" value="MCZ4280230.1"/>
    <property type="molecule type" value="Genomic_DNA"/>
</dbReference>
<feature type="domain" description="DUF1468" evidence="2">
    <location>
        <begin position="9"/>
        <end position="147"/>
    </location>
</feature>
<feature type="transmembrane region" description="Helical" evidence="1">
    <location>
        <begin position="99"/>
        <end position="116"/>
    </location>
</feature>
<reference evidence="3" key="1">
    <citation type="submission" date="2022-12" db="EMBL/GenBank/DDBJ databases">
        <title>Bacterial isolates from different developmental stages of Nematostella vectensis.</title>
        <authorList>
            <person name="Fraune S."/>
        </authorList>
    </citation>
    <scope>NUCLEOTIDE SEQUENCE</scope>
    <source>
        <strain evidence="3">G21630-S1</strain>
    </source>
</reference>
<dbReference type="RefSeq" id="WP_269422441.1">
    <property type="nucleotide sequence ID" value="NZ_JAPWGY010000002.1"/>
</dbReference>
<dbReference type="InterPro" id="IPR009936">
    <property type="entry name" value="DUF1468"/>
</dbReference>
<keyword evidence="1" id="KW-1133">Transmembrane helix</keyword>
<dbReference type="Proteomes" id="UP001069802">
    <property type="component" value="Unassembled WGS sequence"/>
</dbReference>
<evidence type="ECO:0000313" key="3">
    <source>
        <dbReference type="EMBL" id="MCZ4280230.1"/>
    </source>
</evidence>
<dbReference type="Pfam" id="PF07331">
    <property type="entry name" value="TctB"/>
    <property type="match status" value="1"/>
</dbReference>
<keyword evidence="1" id="KW-0472">Membrane</keyword>
<keyword evidence="4" id="KW-1185">Reference proteome</keyword>
<evidence type="ECO:0000256" key="1">
    <source>
        <dbReference type="SAM" id="Phobius"/>
    </source>
</evidence>
<comment type="caution">
    <text evidence="3">The sequence shown here is derived from an EMBL/GenBank/DDBJ whole genome shotgun (WGS) entry which is preliminary data.</text>
</comment>
<accession>A0ABT4LH14</accession>
<evidence type="ECO:0000313" key="4">
    <source>
        <dbReference type="Proteomes" id="UP001069802"/>
    </source>
</evidence>
<organism evidence="3 4">
    <name type="scientific">Kiloniella laminariae</name>
    <dbReference type="NCBI Taxonomy" id="454162"/>
    <lineage>
        <taxon>Bacteria</taxon>
        <taxon>Pseudomonadati</taxon>
        <taxon>Pseudomonadota</taxon>
        <taxon>Alphaproteobacteria</taxon>
        <taxon>Rhodospirillales</taxon>
        <taxon>Kiloniellaceae</taxon>
        <taxon>Kiloniella</taxon>
    </lineage>
</organism>
<feature type="transmembrane region" description="Helical" evidence="1">
    <location>
        <begin position="43"/>
        <end position="61"/>
    </location>
</feature>
<keyword evidence="1" id="KW-0812">Transmembrane</keyword>
<gene>
    <name evidence="3" type="ORF">O4H49_05550</name>
</gene>